<dbReference type="PROSITE" id="PS00803">
    <property type="entry name" value="CALRETICULIN_1"/>
    <property type="match status" value="1"/>
</dbReference>
<dbReference type="InterPro" id="IPR001580">
    <property type="entry name" value="Calret/calnex"/>
</dbReference>
<dbReference type="InterPro" id="IPR009033">
    <property type="entry name" value="Calreticulin/calnexin_P_dom_sf"/>
</dbReference>
<comment type="caution">
    <text evidence="7">The sequence shown here is derived from an EMBL/GenBank/DDBJ whole genome shotgun (WGS) entry which is preliminary data.</text>
</comment>
<dbReference type="InterPro" id="IPR018124">
    <property type="entry name" value="Calret/calnex_CS"/>
</dbReference>
<dbReference type="Gene3D" id="2.10.250.10">
    <property type="entry name" value="Calreticulin/calnexin, P domain"/>
    <property type="match status" value="1"/>
</dbReference>
<protein>
    <recommendedName>
        <fullName evidence="9">Calreticulin</fullName>
    </recommendedName>
</protein>
<name>A0ABR0XBA8_REHGL</name>
<dbReference type="Pfam" id="PF00262">
    <property type="entry name" value="Calreticulin"/>
    <property type="match status" value="3"/>
</dbReference>
<dbReference type="PANTHER" id="PTHR11073">
    <property type="entry name" value="CALRETICULIN AND CALNEXIN"/>
    <property type="match status" value="1"/>
</dbReference>
<keyword evidence="8" id="KW-1185">Reference proteome</keyword>
<dbReference type="SUPFAM" id="SSF49899">
    <property type="entry name" value="Concanavalin A-like lectins/glucanases"/>
    <property type="match status" value="1"/>
</dbReference>
<keyword evidence="5" id="KW-0732">Signal</keyword>
<feature type="chain" id="PRO_5044970753" description="Calreticulin" evidence="5">
    <location>
        <begin position="29"/>
        <end position="374"/>
    </location>
</feature>
<sequence>MAKSKHKLLRVAAFVVALIFSLFCSSFAEIIFEERFEDGWQSRWVKSDWKRSEGKAGSFKHTAGKWNGDPDDKGIQTTTDARHFAISAKIPEFSNKNRTLVVQYSIRLEQDIECGGGYIKLLSGYVNQKKFGGDTPYRTAILPADWDDREYIDDPNDVKPEGYDSIPREIPDPKAKEPYDWDDEEDGIWRPPKIPNPAYKGPWKPKRIKNPNYKGKWKIPWIDNPEFEDDPDLYVLKPIKYVGIEVWQVKAGSVFDNILICDDPVYAKKVVEEVFANREAEKEAFEEAEKVRKAKEEEEARRAREEGERRRREGAATEGIETGSDTRTGYKKVSPFAQAKSSRRHDYLDDDYHVLVESKTDLLFDDLSLAVRNA</sequence>
<dbReference type="Gene3D" id="2.60.120.200">
    <property type="match status" value="2"/>
</dbReference>
<dbReference type="InterPro" id="IPR013320">
    <property type="entry name" value="ConA-like_dom_sf"/>
</dbReference>
<evidence type="ECO:0000256" key="5">
    <source>
        <dbReference type="RuleBase" id="RU362126"/>
    </source>
</evidence>
<feature type="region of interest" description="Disordered" evidence="6">
    <location>
        <begin position="155"/>
        <end position="193"/>
    </location>
</feature>
<feature type="region of interest" description="Disordered" evidence="6">
    <location>
        <begin position="286"/>
        <end position="344"/>
    </location>
</feature>
<keyword evidence="4 5" id="KW-0143">Chaperone</keyword>
<feature type="compositionally biased region" description="Basic and acidic residues" evidence="6">
    <location>
        <begin position="286"/>
        <end position="315"/>
    </location>
</feature>
<organism evidence="7 8">
    <name type="scientific">Rehmannia glutinosa</name>
    <name type="common">Chinese foxglove</name>
    <dbReference type="NCBI Taxonomy" id="99300"/>
    <lineage>
        <taxon>Eukaryota</taxon>
        <taxon>Viridiplantae</taxon>
        <taxon>Streptophyta</taxon>
        <taxon>Embryophyta</taxon>
        <taxon>Tracheophyta</taxon>
        <taxon>Spermatophyta</taxon>
        <taxon>Magnoliopsida</taxon>
        <taxon>eudicotyledons</taxon>
        <taxon>Gunneridae</taxon>
        <taxon>Pentapetalae</taxon>
        <taxon>asterids</taxon>
        <taxon>lamiids</taxon>
        <taxon>Lamiales</taxon>
        <taxon>Orobanchaceae</taxon>
        <taxon>Rehmannieae</taxon>
        <taxon>Rehmannia</taxon>
    </lineage>
</organism>
<dbReference type="PANTHER" id="PTHR11073:SF45">
    <property type="entry name" value="CALRETICULIN-3"/>
    <property type="match status" value="1"/>
</dbReference>
<evidence type="ECO:0000256" key="2">
    <source>
        <dbReference type="ARBA" id="ARBA00010983"/>
    </source>
</evidence>
<keyword evidence="3 5" id="KW-0256">Endoplasmic reticulum</keyword>
<evidence type="ECO:0000256" key="3">
    <source>
        <dbReference type="ARBA" id="ARBA00022824"/>
    </source>
</evidence>
<gene>
    <name evidence="7" type="ORF">DH2020_010701</name>
</gene>
<evidence type="ECO:0000256" key="1">
    <source>
        <dbReference type="ARBA" id="ARBA00004240"/>
    </source>
</evidence>
<evidence type="ECO:0008006" key="9">
    <source>
        <dbReference type="Google" id="ProtNLM"/>
    </source>
</evidence>
<accession>A0ABR0XBA8</accession>
<proteinExistence type="inferred from homology"/>
<evidence type="ECO:0000256" key="6">
    <source>
        <dbReference type="SAM" id="MobiDB-lite"/>
    </source>
</evidence>
<feature type="compositionally biased region" description="Basic and acidic residues" evidence="6">
    <location>
        <begin position="156"/>
        <end position="179"/>
    </location>
</feature>
<feature type="signal peptide" evidence="5">
    <location>
        <begin position="1"/>
        <end position="28"/>
    </location>
</feature>
<comment type="subcellular location">
    <subcellularLocation>
        <location evidence="1">Endoplasmic reticulum</location>
    </subcellularLocation>
</comment>
<dbReference type="Proteomes" id="UP001318860">
    <property type="component" value="Unassembled WGS sequence"/>
</dbReference>
<reference evidence="7 8" key="1">
    <citation type="journal article" date="2021" name="Comput. Struct. Biotechnol. J.">
        <title>De novo genome assembly of the potent medicinal plant Rehmannia glutinosa using nanopore technology.</title>
        <authorList>
            <person name="Ma L."/>
            <person name="Dong C."/>
            <person name="Song C."/>
            <person name="Wang X."/>
            <person name="Zheng X."/>
            <person name="Niu Y."/>
            <person name="Chen S."/>
            <person name="Feng W."/>
        </authorList>
    </citation>
    <scope>NUCLEOTIDE SEQUENCE [LARGE SCALE GENOMIC DNA]</scope>
    <source>
        <strain evidence="7">DH-2019</strain>
    </source>
</reference>
<dbReference type="EMBL" id="JABTTQ020000005">
    <property type="protein sequence ID" value="KAK6156453.1"/>
    <property type="molecule type" value="Genomic_DNA"/>
</dbReference>
<evidence type="ECO:0000313" key="8">
    <source>
        <dbReference type="Proteomes" id="UP001318860"/>
    </source>
</evidence>
<evidence type="ECO:0000256" key="4">
    <source>
        <dbReference type="ARBA" id="ARBA00023186"/>
    </source>
</evidence>
<comment type="similarity">
    <text evidence="2 5">Belongs to the calreticulin family.</text>
</comment>
<evidence type="ECO:0000313" key="7">
    <source>
        <dbReference type="EMBL" id="KAK6156453.1"/>
    </source>
</evidence>